<dbReference type="InterPro" id="IPR050469">
    <property type="entry name" value="Diguanylate_Cyclase"/>
</dbReference>
<dbReference type="EMBL" id="UGLC01000002">
    <property type="protein sequence ID" value="STT54431.1"/>
    <property type="molecule type" value="Genomic_DNA"/>
</dbReference>
<evidence type="ECO:0000256" key="6">
    <source>
        <dbReference type="SAM" id="Phobius"/>
    </source>
</evidence>
<keyword evidence="8" id="KW-0808">Transferase</keyword>
<keyword evidence="4" id="KW-0342">GTP-binding</keyword>
<keyword evidence="6" id="KW-1133">Transmembrane helix</keyword>
<feature type="transmembrane region" description="Helical" evidence="6">
    <location>
        <begin position="94"/>
        <end position="113"/>
    </location>
</feature>
<feature type="transmembrane region" description="Helical" evidence="6">
    <location>
        <begin position="68"/>
        <end position="88"/>
    </location>
</feature>
<dbReference type="Proteomes" id="UP000254799">
    <property type="component" value="Unassembled WGS sequence"/>
</dbReference>
<dbReference type="GO" id="GO:0005886">
    <property type="term" value="C:plasma membrane"/>
    <property type="evidence" value="ECO:0007669"/>
    <property type="project" value="TreeGrafter"/>
</dbReference>
<dbReference type="SUPFAM" id="SSF55073">
    <property type="entry name" value="Nucleotide cyclase"/>
    <property type="match status" value="1"/>
</dbReference>
<dbReference type="CDD" id="cd01949">
    <property type="entry name" value="GGDEF"/>
    <property type="match status" value="1"/>
</dbReference>
<dbReference type="EC" id="2.7.7.65" evidence="3"/>
<dbReference type="GO" id="GO:0005525">
    <property type="term" value="F:GTP binding"/>
    <property type="evidence" value="ECO:0007669"/>
    <property type="project" value="UniProtKB-KW"/>
</dbReference>
<name>A0A377WM93_KLEPN</name>
<evidence type="ECO:0000256" key="5">
    <source>
        <dbReference type="ARBA" id="ARBA00034247"/>
    </source>
</evidence>
<dbReference type="AlphaFoldDB" id="A0A377WM93"/>
<evidence type="ECO:0000256" key="2">
    <source>
        <dbReference type="ARBA" id="ARBA00004665"/>
    </source>
</evidence>
<evidence type="ECO:0000313" key="8">
    <source>
        <dbReference type="EMBL" id="STT54431.1"/>
    </source>
</evidence>
<dbReference type="PANTHER" id="PTHR45138:SF9">
    <property type="entry name" value="DIGUANYLATE CYCLASE DGCM-RELATED"/>
    <property type="match status" value="1"/>
</dbReference>
<dbReference type="InterPro" id="IPR043128">
    <property type="entry name" value="Rev_trsase/Diguanyl_cyclase"/>
</dbReference>
<dbReference type="PROSITE" id="PS50887">
    <property type="entry name" value="GGDEF"/>
    <property type="match status" value="1"/>
</dbReference>
<gene>
    <name evidence="8" type="primary">ycdT_3</name>
    <name evidence="8" type="ORF">NCTC8849_03018</name>
</gene>
<accession>A0A377WM93</accession>
<dbReference type="Pfam" id="PF00990">
    <property type="entry name" value="GGDEF"/>
    <property type="match status" value="1"/>
</dbReference>
<feature type="transmembrane region" description="Helical" evidence="6">
    <location>
        <begin position="21"/>
        <end position="40"/>
    </location>
</feature>
<reference evidence="8 9" key="1">
    <citation type="submission" date="2018-06" db="EMBL/GenBank/DDBJ databases">
        <authorList>
            <consortium name="Pathogen Informatics"/>
            <person name="Doyle S."/>
        </authorList>
    </citation>
    <scope>NUCLEOTIDE SEQUENCE [LARGE SCALE GENOMIC DNA]</scope>
    <source>
        <strain evidence="8 9">NCTC8849</strain>
    </source>
</reference>
<sequence>MSSLSIRSFTLFREEQPVRDALVLFTLTLLLHFLGAMLRLVQELSFFWPLNAVMAGIFARYVWLNRSYFYAVCFAAMLVYDGLTSRWGMGFASLLINFSNIVFIVTLAQLVLWDKRRADSMPGPINALNLFCFCLLAALLCAAVGALGSVDVERATFVPQLADWFSEQFSTAVLILPFILTLTLPSALSGFRFRQLLPVLALVLSIALGVAVGGAGSITFPLPALIWCAVRYPLPLTCLLTFLTGIGEILLVANSLIHFSPDARMQPWQLFSTRLGIAAMLISPVIVASSVEAINTLVKQLALRADFDFQTRVYSRSGLSEALKRQTLPADKLLTVMVLDIDGFKRVNDALGHEGGDCVLTQFAQQVRQLVGEQGMVARIGGEEFAVAAVVDSAQQGYLLAEKIRHGVESQPFGLGQNPIHLTISLGLETREVGHARITELFNQLLLAADDEMVKAKQSGRNQIMTRLFRCWICRAMSWCHSPAP</sequence>
<dbReference type="InterPro" id="IPR029787">
    <property type="entry name" value="Nucleotide_cyclase"/>
</dbReference>
<comment type="catalytic activity">
    <reaction evidence="5">
        <text>2 GTP = 3',3'-c-di-GMP + 2 diphosphate</text>
        <dbReference type="Rhea" id="RHEA:24898"/>
        <dbReference type="ChEBI" id="CHEBI:33019"/>
        <dbReference type="ChEBI" id="CHEBI:37565"/>
        <dbReference type="ChEBI" id="CHEBI:58805"/>
        <dbReference type="EC" id="2.7.7.65"/>
    </reaction>
</comment>
<comment type="cofactor">
    <cofactor evidence="1">
        <name>Mg(2+)</name>
        <dbReference type="ChEBI" id="CHEBI:18420"/>
    </cofactor>
</comment>
<dbReference type="GO" id="GO:0052621">
    <property type="term" value="F:diguanylate cyclase activity"/>
    <property type="evidence" value="ECO:0007669"/>
    <property type="project" value="UniProtKB-EC"/>
</dbReference>
<feature type="transmembrane region" description="Helical" evidence="6">
    <location>
        <begin position="271"/>
        <end position="291"/>
    </location>
</feature>
<evidence type="ECO:0000256" key="3">
    <source>
        <dbReference type="ARBA" id="ARBA00012528"/>
    </source>
</evidence>
<dbReference type="PANTHER" id="PTHR45138">
    <property type="entry name" value="REGULATORY COMPONENTS OF SENSORY TRANSDUCTION SYSTEM"/>
    <property type="match status" value="1"/>
</dbReference>
<feature type="transmembrane region" description="Helical" evidence="6">
    <location>
        <begin position="200"/>
        <end position="222"/>
    </location>
</feature>
<keyword evidence="6" id="KW-0812">Transmembrane</keyword>
<proteinExistence type="predicted"/>
<dbReference type="GO" id="GO:0043709">
    <property type="term" value="P:cell adhesion involved in single-species biofilm formation"/>
    <property type="evidence" value="ECO:0007669"/>
    <property type="project" value="TreeGrafter"/>
</dbReference>
<protein>
    <recommendedName>
        <fullName evidence="3">diguanylate cyclase</fullName>
        <ecNumber evidence="3">2.7.7.65</ecNumber>
    </recommendedName>
</protein>
<keyword evidence="4" id="KW-0547">Nucleotide-binding</keyword>
<evidence type="ECO:0000259" key="7">
    <source>
        <dbReference type="PROSITE" id="PS50887"/>
    </source>
</evidence>
<feature type="transmembrane region" description="Helical" evidence="6">
    <location>
        <begin position="46"/>
        <end position="63"/>
    </location>
</feature>
<dbReference type="Gene3D" id="3.30.70.270">
    <property type="match status" value="1"/>
</dbReference>
<feature type="transmembrane region" description="Helical" evidence="6">
    <location>
        <begin position="168"/>
        <end position="188"/>
    </location>
</feature>
<keyword evidence="8" id="KW-0548">Nucleotidyltransferase</keyword>
<evidence type="ECO:0000256" key="4">
    <source>
        <dbReference type="ARBA" id="ARBA00023134"/>
    </source>
</evidence>
<feature type="transmembrane region" description="Helical" evidence="6">
    <location>
        <begin position="234"/>
        <end position="259"/>
    </location>
</feature>
<evidence type="ECO:0000313" key="9">
    <source>
        <dbReference type="Proteomes" id="UP000254799"/>
    </source>
</evidence>
<feature type="domain" description="GGDEF" evidence="7">
    <location>
        <begin position="332"/>
        <end position="469"/>
    </location>
</feature>
<dbReference type="GO" id="GO:1902201">
    <property type="term" value="P:negative regulation of bacterial-type flagellum-dependent cell motility"/>
    <property type="evidence" value="ECO:0007669"/>
    <property type="project" value="TreeGrafter"/>
</dbReference>
<feature type="transmembrane region" description="Helical" evidence="6">
    <location>
        <begin position="125"/>
        <end position="148"/>
    </location>
</feature>
<organism evidence="8 9">
    <name type="scientific">Klebsiella pneumoniae</name>
    <dbReference type="NCBI Taxonomy" id="573"/>
    <lineage>
        <taxon>Bacteria</taxon>
        <taxon>Pseudomonadati</taxon>
        <taxon>Pseudomonadota</taxon>
        <taxon>Gammaproteobacteria</taxon>
        <taxon>Enterobacterales</taxon>
        <taxon>Enterobacteriaceae</taxon>
        <taxon>Klebsiella/Raoultella group</taxon>
        <taxon>Klebsiella</taxon>
        <taxon>Klebsiella pneumoniae complex</taxon>
    </lineage>
</organism>
<keyword evidence="6" id="KW-0472">Membrane</keyword>
<comment type="pathway">
    <text evidence="2">Purine metabolism; 3',5'-cyclic di-GMP biosynthesis.</text>
</comment>
<dbReference type="SMART" id="SM00267">
    <property type="entry name" value="GGDEF"/>
    <property type="match status" value="1"/>
</dbReference>
<dbReference type="NCBIfam" id="TIGR00254">
    <property type="entry name" value="GGDEF"/>
    <property type="match status" value="1"/>
</dbReference>
<dbReference type="InterPro" id="IPR000160">
    <property type="entry name" value="GGDEF_dom"/>
</dbReference>
<evidence type="ECO:0000256" key="1">
    <source>
        <dbReference type="ARBA" id="ARBA00001946"/>
    </source>
</evidence>